<evidence type="ECO:0000256" key="5">
    <source>
        <dbReference type="ARBA" id="ARBA00023180"/>
    </source>
</evidence>
<keyword evidence="8" id="KW-1185">Reference proteome</keyword>
<dbReference type="Pfam" id="PF05577">
    <property type="entry name" value="Peptidase_S28"/>
    <property type="match status" value="1"/>
</dbReference>
<keyword evidence="6" id="KW-0472">Membrane</keyword>
<sequence>MRPPHVVQLFSGSQRLTANRAVAGIRSARFIHDATKPSTDEAKEQSAVNDNVQVDKWNADKRIEIERRPFHKLPVARLETADFVPRLRTLEKALSMMNLQIPSEKLMQLVTQFLLANRARRDVHIELEKWRQDVLDAFNGDLKEITRAANMFAKLSPKKFLAHALYKVAAEEGYQNAAYQYAVIMGTGSVGLPSAMAQSLAIIKDLVALGHPQSHITLSDIKIRSGSKESQRYAVELLERAWRLGEAAAAFRLGNVYREGAVVERDYAQAIVWYDRASEKGAPEGHFMVGNMYSLGLGTADGKPDNVAAFNRMERAAMAGSVEAQYNLGLLYMEGRGVEKNPGLTVEYWSMASAERFPVAMLNLAKLLIEGKVVTKDVRRARNLLEAAIASSGSDRFIAEQANMLLGKLGPARKTWCSIIRYYAQNNMLLYIAVGLLTVVAGAYETQERAILQPLDHFSKPLSTKSQFLQRYFVSNQYYRSGGPILIYSVGERTAQASDLSDGWVGELARETGGLAVLLEQRFYGDSIPDLTLLNDMNGTDVWQYLSVEQMMADIKRFAEQVNRIFPEWITPSRQQKRHGRAKAPVVLVGGSFAGSLMAWTKQRYPDLEALVIASSAPLKVVDGYWEFDRMVARRLPCAKSLSQAVRTIDEILDRGDIAQIAALKRRFGLEHVESANNFVAALAIQVSSMMQAPAGFQNKESIVRYCSQIEQPGAKATGVEALARMTREYSQYHRIVPVSECPETSDDLAWLWQQCTELGMWQTAPLQNSPTAAEAAWFTRRLRSRRLDVRYYEQQCDKCLPSIRNSRQVAQQKAQFRIFAQRTLDSYSQQQVSSDVLLTAGELDPWLYLTVARNGKSMADNILLIRNASHAEDLLLSTAEDGEMNPEVQSARNRIVEAVEQWSLKHKQRVEHVSGGRTAWGDGRHPLLMISSWALQIGAALFVLCALVVKYAL</sequence>
<dbReference type="PANTHER" id="PTHR11010">
    <property type="entry name" value="PROTEASE S28 PRO-X CARBOXYPEPTIDASE-RELATED"/>
    <property type="match status" value="1"/>
</dbReference>
<accession>A0A9W8LA06</accession>
<keyword evidence="6" id="KW-1133">Transmembrane helix</keyword>
<name>A0A9W8LA06_9FUNG</name>
<comment type="similarity">
    <text evidence="1">Belongs to the peptidase S28 family.</text>
</comment>
<dbReference type="SUPFAM" id="SSF81901">
    <property type="entry name" value="HCP-like"/>
    <property type="match status" value="1"/>
</dbReference>
<protein>
    <submittedName>
        <fullName evidence="7">Uncharacterized protein</fullName>
    </submittedName>
</protein>
<gene>
    <name evidence="7" type="ORF">GGI19_003757</name>
</gene>
<dbReference type="GO" id="GO:0070008">
    <property type="term" value="F:serine-type exopeptidase activity"/>
    <property type="evidence" value="ECO:0007669"/>
    <property type="project" value="InterPro"/>
</dbReference>
<dbReference type="PANTHER" id="PTHR11010:SF117">
    <property type="entry name" value="SERINE PROTEASE 16"/>
    <property type="match status" value="1"/>
</dbReference>
<dbReference type="InterPro" id="IPR011990">
    <property type="entry name" value="TPR-like_helical_dom_sf"/>
</dbReference>
<keyword evidence="6" id="KW-0812">Transmembrane</keyword>
<dbReference type="InterPro" id="IPR029058">
    <property type="entry name" value="AB_hydrolase_fold"/>
</dbReference>
<evidence type="ECO:0000313" key="7">
    <source>
        <dbReference type="EMBL" id="KAJ2752542.1"/>
    </source>
</evidence>
<keyword evidence="3" id="KW-0732">Signal</keyword>
<dbReference type="Gene3D" id="3.40.50.1820">
    <property type="entry name" value="alpha/beta hydrolase"/>
    <property type="match status" value="1"/>
</dbReference>
<dbReference type="InterPro" id="IPR006597">
    <property type="entry name" value="Sel1-like"/>
</dbReference>
<evidence type="ECO:0000256" key="4">
    <source>
        <dbReference type="ARBA" id="ARBA00022801"/>
    </source>
</evidence>
<keyword evidence="2" id="KW-0645">Protease</keyword>
<evidence type="ECO:0000256" key="6">
    <source>
        <dbReference type="SAM" id="Phobius"/>
    </source>
</evidence>
<evidence type="ECO:0000256" key="2">
    <source>
        <dbReference type="ARBA" id="ARBA00022670"/>
    </source>
</evidence>
<organism evidence="7 8">
    <name type="scientific">Coemansia pectinata</name>
    <dbReference type="NCBI Taxonomy" id="1052879"/>
    <lineage>
        <taxon>Eukaryota</taxon>
        <taxon>Fungi</taxon>
        <taxon>Fungi incertae sedis</taxon>
        <taxon>Zoopagomycota</taxon>
        <taxon>Kickxellomycotina</taxon>
        <taxon>Kickxellomycetes</taxon>
        <taxon>Kickxellales</taxon>
        <taxon>Kickxellaceae</taxon>
        <taxon>Coemansia</taxon>
    </lineage>
</organism>
<dbReference type="AlphaFoldDB" id="A0A9W8LA06"/>
<evidence type="ECO:0000256" key="3">
    <source>
        <dbReference type="ARBA" id="ARBA00022729"/>
    </source>
</evidence>
<dbReference type="SMART" id="SM00671">
    <property type="entry name" value="SEL1"/>
    <property type="match status" value="4"/>
</dbReference>
<dbReference type="Gene3D" id="1.25.40.10">
    <property type="entry name" value="Tetratricopeptide repeat domain"/>
    <property type="match status" value="2"/>
</dbReference>
<proteinExistence type="inferred from homology"/>
<comment type="caution">
    <text evidence="7">The sequence shown here is derived from an EMBL/GenBank/DDBJ whole genome shotgun (WGS) entry which is preliminary data.</text>
</comment>
<dbReference type="GO" id="GO:0006508">
    <property type="term" value="P:proteolysis"/>
    <property type="evidence" value="ECO:0007669"/>
    <property type="project" value="UniProtKB-KW"/>
</dbReference>
<dbReference type="SUPFAM" id="SSF53474">
    <property type="entry name" value="alpha/beta-Hydrolases"/>
    <property type="match status" value="1"/>
</dbReference>
<evidence type="ECO:0000256" key="1">
    <source>
        <dbReference type="ARBA" id="ARBA00011079"/>
    </source>
</evidence>
<dbReference type="Gene3D" id="1.20.120.980">
    <property type="entry name" value="Serine carboxypeptidase S28, SKS domain"/>
    <property type="match status" value="1"/>
</dbReference>
<dbReference type="Proteomes" id="UP001140011">
    <property type="component" value="Unassembled WGS sequence"/>
</dbReference>
<dbReference type="OrthoDB" id="2425131at2759"/>
<reference evidence="7" key="1">
    <citation type="submission" date="2022-07" db="EMBL/GenBank/DDBJ databases">
        <title>Phylogenomic reconstructions and comparative analyses of Kickxellomycotina fungi.</title>
        <authorList>
            <person name="Reynolds N.K."/>
            <person name="Stajich J.E."/>
            <person name="Barry K."/>
            <person name="Grigoriev I.V."/>
            <person name="Crous P."/>
            <person name="Smith M.E."/>
        </authorList>
    </citation>
    <scope>NUCLEOTIDE SEQUENCE</scope>
    <source>
        <strain evidence="7">BCRC 34297</strain>
    </source>
</reference>
<dbReference type="GO" id="GO:0008239">
    <property type="term" value="F:dipeptidyl-peptidase activity"/>
    <property type="evidence" value="ECO:0007669"/>
    <property type="project" value="TreeGrafter"/>
</dbReference>
<dbReference type="EMBL" id="JANBUH010000271">
    <property type="protein sequence ID" value="KAJ2752542.1"/>
    <property type="molecule type" value="Genomic_DNA"/>
</dbReference>
<keyword evidence="5" id="KW-0325">Glycoprotein</keyword>
<feature type="transmembrane region" description="Helical" evidence="6">
    <location>
        <begin position="934"/>
        <end position="953"/>
    </location>
</feature>
<dbReference type="Pfam" id="PF08238">
    <property type="entry name" value="Sel1"/>
    <property type="match status" value="4"/>
</dbReference>
<evidence type="ECO:0000313" key="8">
    <source>
        <dbReference type="Proteomes" id="UP001140011"/>
    </source>
</evidence>
<dbReference type="InterPro" id="IPR042269">
    <property type="entry name" value="Ser_carbopepase_S28_SKS"/>
</dbReference>
<keyword evidence="4" id="KW-0378">Hydrolase</keyword>
<dbReference type="InterPro" id="IPR008758">
    <property type="entry name" value="Peptidase_S28"/>
</dbReference>